<gene>
    <name evidence="1" type="ORF">OE104_02245</name>
</gene>
<dbReference type="RefSeq" id="WP_275417971.1">
    <property type="nucleotide sequence ID" value="NZ_CP106878.1"/>
</dbReference>
<dbReference type="InterPro" id="IPR014199">
    <property type="entry name" value="Spore_YtxC"/>
</dbReference>
<dbReference type="Proteomes" id="UP001164718">
    <property type="component" value="Chromosome"/>
</dbReference>
<keyword evidence="2" id="KW-1185">Reference proteome</keyword>
<dbReference type="KEGG" id="faf:OE104_02245"/>
<proteinExistence type="predicted"/>
<sequence>MVKIHFQNERDINNLYHRLKKTGKCLQLERRGNFLSITFAENDREQALTELHQGIKYLLKQKRIEWWKTILHEEFFYRDSAEQFQIIDIAQSILNGKRKDMHSFVDHMHDEKQIDEAIWELLKREDSFSFDAFIKFRLRFYIDKLASYITVAIDEYKLEQDYQMFLHYLRDFVRNRPPQMERITMVDHKRFLFFDEFGKEMKPADLYKRIDRKLLSSHPVYVDSAIIAPLISIAPNAIHVYTNNREKDILFTLKNIFEEKLHMHPLGNWDGNCLNR</sequence>
<reference evidence="1" key="1">
    <citation type="submission" date="2022-09" db="EMBL/GenBank/DDBJ databases">
        <title>Complete Genomes of Fervidibacillus albus and Fervidibacillus halotolerans isolated from tidal flat sediments.</title>
        <authorList>
            <person name="Kwon K.K."/>
            <person name="Yang S.-H."/>
            <person name="Park M.J."/>
            <person name="Oh H.-M."/>
        </authorList>
    </citation>
    <scope>NUCLEOTIDE SEQUENCE</scope>
    <source>
        <strain evidence="1">MEBiC13591</strain>
    </source>
</reference>
<dbReference type="EMBL" id="CP106878">
    <property type="protein sequence ID" value="WAA10186.1"/>
    <property type="molecule type" value="Genomic_DNA"/>
</dbReference>
<evidence type="ECO:0000313" key="1">
    <source>
        <dbReference type="EMBL" id="WAA10186.1"/>
    </source>
</evidence>
<evidence type="ECO:0000313" key="2">
    <source>
        <dbReference type="Proteomes" id="UP001164718"/>
    </source>
</evidence>
<accession>A0A9E8RW44</accession>
<dbReference type="Pfam" id="PF08812">
    <property type="entry name" value="YtxC"/>
    <property type="match status" value="1"/>
</dbReference>
<name>A0A9E8RW44_9BACI</name>
<organism evidence="1 2">
    <name type="scientific">Fervidibacillus albus</name>
    <dbReference type="NCBI Taxonomy" id="2980026"/>
    <lineage>
        <taxon>Bacteria</taxon>
        <taxon>Bacillati</taxon>
        <taxon>Bacillota</taxon>
        <taxon>Bacilli</taxon>
        <taxon>Bacillales</taxon>
        <taxon>Bacillaceae</taxon>
        <taxon>Fervidibacillus</taxon>
    </lineage>
</organism>
<dbReference type="AlphaFoldDB" id="A0A9E8RW44"/>
<protein>
    <submittedName>
        <fullName evidence="1">Sporulation protein YtxC</fullName>
    </submittedName>
</protein>